<dbReference type="Proteomes" id="UP000002668">
    <property type="component" value="Genome"/>
</dbReference>
<dbReference type="InParanoid" id="E5A9Z2"/>
<evidence type="ECO:0000313" key="2">
    <source>
        <dbReference type="Proteomes" id="UP000002668"/>
    </source>
</evidence>
<gene>
    <name evidence="1" type="ORF">LEMA_uP016130.1</name>
</gene>
<organism evidence="2">
    <name type="scientific">Leptosphaeria maculans (strain JN3 / isolate v23.1.3 / race Av1-4-5-6-7-8)</name>
    <name type="common">Blackleg fungus</name>
    <name type="synonym">Phoma lingam</name>
    <dbReference type="NCBI Taxonomy" id="985895"/>
    <lineage>
        <taxon>Eukaryota</taxon>
        <taxon>Fungi</taxon>
        <taxon>Dikarya</taxon>
        <taxon>Ascomycota</taxon>
        <taxon>Pezizomycotina</taxon>
        <taxon>Dothideomycetes</taxon>
        <taxon>Pleosporomycetidae</taxon>
        <taxon>Pleosporales</taxon>
        <taxon>Pleosporineae</taxon>
        <taxon>Leptosphaeriaceae</taxon>
        <taxon>Plenodomus</taxon>
        <taxon>Plenodomus lingam/Leptosphaeria maculans species complex</taxon>
    </lineage>
</organism>
<dbReference type="HOGENOM" id="CLU_2606477_0_0_1"/>
<evidence type="ECO:0000313" key="1">
    <source>
        <dbReference type="EMBL" id="CBY00483.1"/>
    </source>
</evidence>
<accession>E5A9Z2</accession>
<dbReference type="EMBL" id="FP929138">
    <property type="protein sequence ID" value="CBY00483.1"/>
    <property type="molecule type" value="Genomic_DNA"/>
</dbReference>
<reference evidence="2" key="1">
    <citation type="journal article" date="2011" name="Nat. Commun.">
        <title>Effector diversification within compartments of the Leptosphaeria maculans genome affected by Repeat-Induced Point mutations.</title>
        <authorList>
            <person name="Rouxel T."/>
            <person name="Grandaubert J."/>
            <person name="Hane J.K."/>
            <person name="Hoede C."/>
            <person name="van de Wouw A.P."/>
            <person name="Couloux A."/>
            <person name="Dominguez V."/>
            <person name="Anthouard V."/>
            <person name="Bally P."/>
            <person name="Bourras S."/>
            <person name="Cozijnsen A.J."/>
            <person name="Ciuffetti L.M."/>
            <person name="Degrave A."/>
            <person name="Dilmaghani A."/>
            <person name="Duret L."/>
            <person name="Fudal I."/>
            <person name="Goodwin S.B."/>
            <person name="Gout L."/>
            <person name="Glaser N."/>
            <person name="Linglin J."/>
            <person name="Kema G.H.J."/>
            <person name="Lapalu N."/>
            <person name="Lawrence C.B."/>
            <person name="May K."/>
            <person name="Meyer M."/>
            <person name="Ollivier B."/>
            <person name="Poulain J."/>
            <person name="Schoch C.L."/>
            <person name="Simon A."/>
            <person name="Spatafora J.W."/>
            <person name="Stachowiak A."/>
            <person name="Turgeon B.G."/>
            <person name="Tyler B.M."/>
            <person name="Vincent D."/>
            <person name="Weissenbach J."/>
            <person name="Amselem J."/>
            <person name="Quesneville H."/>
            <person name="Oliver R.P."/>
            <person name="Wincker P."/>
            <person name="Balesdent M.-H."/>
            <person name="Howlett B.J."/>
        </authorList>
    </citation>
    <scope>NUCLEOTIDE SEQUENCE [LARGE SCALE GENOMIC DNA]</scope>
    <source>
        <strain evidence="2">JN3 / isolate v23.1.3 / race Av1-4-5-6-7-8</strain>
    </source>
</reference>
<sequence>MGKEPFGRSMYDIGLALPSHNAGLGYQQLHHCGGITRYIREAIDPICGVQGAFYRKLSVVQTRPIGFRKDRVILVGSQY</sequence>
<name>E5A9Z2_LEPMJ</name>
<keyword evidence="2" id="KW-1185">Reference proteome</keyword>
<protein>
    <submittedName>
        <fullName evidence="1">Predicted protein</fullName>
    </submittedName>
</protein>
<dbReference type="AlphaFoldDB" id="E5A9Z2"/>
<dbReference type="VEuPathDB" id="FungiDB:LEMA_uP016130.1"/>
<proteinExistence type="predicted"/>